<dbReference type="SUPFAM" id="SSF53335">
    <property type="entry name" value="S-adenosyl-L-methionine-dependent methyltransferases"/>
    <property type="match status" value="1"/>
</dbReference>
<dbReference type="Proteomes" id="UP000179621">
    <property type="component" value="Unassembled WGS sequence"/>
</dbReference>
<comment type="similarity">
    <text evidence="2 6">Belongs to the UPF0677 family.</text>
</comment>
<evidence type="ECO:0000256" key="1">
    <source>
        <dbReference type="ARBA" id="ARBA00003907"/>
    </source>
</evidence>
<dbReference type="Gene3D" id="3.40.50.150">
    <property type="entry name" value="Vaccinia Virus protein VP39"/>
    <property type="match status" value="1"/>
</dbReference>
<proteinExistence type="inferred from homology"/>
<dbReference type="InterPro" id="IPR029063">
    <property type="entry name" value="SAM-dependent_MTases_sf"/>
</dbReference>
<dbReference type="PANTHER" id="PTHR43619">
    <property type="entry name" value="S-ADENOSYL-L-METHIONINE-DEPENDENT METHYLTRANSFERASE YKTD-RELATED"/>
    <property type="match status" value="1"/>
</dbReference>
<keyword evidence="3 6" id="KW-0489">Methyltransferase</keyword>
<keyword evidence="5 6" id="KW-0949">S-adenosyl-L-methionine</keyword>
<dbReference type="InterPro" id="IPR011610">
    <property type="entry name" value="SAM_mthyl_Trfase_ML2640-like"/>
</dbReference>
<evidence type="ECO:0000256" key="5">
    <source>
        <dbReference type="ARBA" id="ARBA00022691"/>
    </source>
</evidence>
<evidence type="ECO:0000256" key="4">
    <source>
        <dbReference type="ARBA" id="ARBA00022679"/>
    </source>
</evidence>
<protein>
    <recommendedName>
        <fullName evidence="6">S-adenosyl-L-methionine-dependent methyltransferase</fullName>
        <ecNumber evidence="6">2.1.1.-</ecNumber>
    </recommendedName>
</protein>
<keyword evidence="4" id="KW-0808">Transferase</keyword>
<gene>
    <name evidence="7" type="ORF">BKG73_06515</name>
</gene>
<keyword evidence="8" id="KW-1185">Reference proteome</keyword>
<evidence type="ECO:0000313" key="8">
    <source>
        <dbReference type="Proteomes" id="UP000179621"/>
    </source>
</evidence>
<sequence>MEGKKESTVSTPSHKLQFDLFYAALRALEGKRGHPLIDDPLAAVLVNAAKEPLSSALLAAGFPDTSTDDGGRIFLLLSAAGLMARYGDDFLAAELAVGTRQVVLFATGLDTRVYRLDWPDETTVYEVDYPHTLQFRGDVLRGRGIPARVKHHSVAASAVTASWAEDMCAAGFDPEQPTAWLIQPAITAGLAGSDHDVLFERIIELSAPGSAVNCDADNFVPSVDRWDTAVEPLAPDQVKAANFWMLTYPDSRMRPGDWLAGHGWTTSTTTISDIAAQYGRPLTDALPELAMLHTSLAFLTARLPL</sequence>
<reference evidence="7 8" key="1">
    <citation type="submission" date="2016-10" db="EMBL/GenBank/DDBJ databases">
        <title>Evaluation of Human, Animal and Environmental Mycobacterium chelonae Isolates by Core Genome Phylogenomic Analysis, Targeted Gene Comparison, and Anti-microbial Susceptibility Patterns: A Tale of Mistaken Identities.</title>
        <authorList>
            <person name="Fogelson S.B."/>
            <person name="Camus A.C."/>
            <person name="Lorenz W."/>
            <person name="Vasireddy R."/>
            <person name="Vasireddy S."/>
            <person name="Smith T."/>
            <person name="Brown-Elliott B.A."/>
            <person name="Wallace R.J.Jr."/>
            <person name="Hasan N.A."/>
            <person name="Reischl U."/>
            <person name="Sanchez S."/>
        </authorList>
    </citation>
    <scope>NUCLEOTIDE SEQUENCE [LARGE SCALE GENOMIC DNA]</scope>
    <source>
        <strain evidence="7 8">8528</strain>
    </source>
</reference>
<dbReference type="NCBIfam" id="TIGR00027">
    <property type="entry name" value="mthyl_TIGR00027"/>
    <property type="match status" value="1"/>
</dbReference>
<evidence type="ECO:0000256" key="2">
    <source>
        <dbReference type="ARBA" id="ARBA00008138"/>
    </source>
</evidence>
<comment type="caution">
    <text evidence="7">The sequence shown here is derived from an EMBL/GenBank/DDBJ whole genome shotgun (WGS) entry which is preliminary data.</text>
</comment>
<organism evidence="7 8">
    <name type="scientific">Mycobacteroides saopaulense</name>
    <dbReference type="NCBI Taxonomy" id="1578165"/>
    <lineage>
        <taxon>Bacteria</taxon>
        <taxon>Bacillati</taxon>
        <taxon>Actinomycetota</taxon>
        <taxon>Actinomycetes</taxon>
        <taxon>Mycobacteriales</taxon>
        <taxon>Mycobacteriaceae</taxon>
        <taxon>Mycobacteroides</taxon>
    </lineage>
</organism>
<comment type="function">
    <text evidence="1 6">Exhibits S-adenosyl-L-methionine-dependent methyltransferase activity.</text>
</comment>
<evidence type="ECO:0000256" key="3">
    <source>
        <dbReference type="ARBA" id="ARBA00022603"/>
    </source>
</evidence>
<evidence type="ECO:0000256" key="6">
    <source>
        <dbReference type="RuleBase" id="RU362030"/>
    </source>
</evidence>
<name>A0ABX3C210_9MYCO</name>
<dbReference type="EMBL" id="MLIH01000009">
    <property type="protein sequence ID" value="OHU11029.1"/>
    <property type="molecule type" value="Genomic_DNA"/>
</dbReference>
<dbReference type="Pfam" id="PF04072">
    <property type="entry name" value="LCM"/>
    <property type="match status" value="1"/>
</dbReference>
<accession>A0ABX3C210</accession>
<evidence type="ECO:0000313" key="7">
    <source>
        <dbReference type="EMBL" id="OHU11029.1"/>
    </source>
</evidence>
<dbReference type="EC" id="2.1.1.-" evidence="6"/>
<dbReference type="PANTHER" id="PTHR43619:SF2">
    <property type="entry name" value="S-ADENOSYL-L-METHIONINE-DEPENDENT METHYLTRANSFERASES SUPERFAMILY PROTEIN"/>
    <property type="match status" value="1"/>
</dbReference>
<dbReference type="InterPro" id="IPR007213">
    <property type="entry name" value="Ppm1/Ppm2/Tcmp"/>
</dbReference>